<name>A0A8T0PLX8_PANVG</name>
<comment type="similarity">
    <text evidence="3 17">Belongs to the small GTPase superfamily. SAR1 family.</text>
</comment>
<dbReference type="CDD" id="cd00879">
    <property type="entry name" value="Sar1"/>
    <property type="match status" value="1"/>
</dbReference>
<feature type="binding site" evidence="15">
    <location>
        <position position="147"/>
    </location>
    <ligand>
        <name>GTP</name>
        <dbReference type="ChEBI" id="CHEBI:37565"/>
    </ligand>
</feature>
<feature type="binding site" evidence="16">
    <location>
        <position position="108"/>
    </location>
    <ligand>
        <name>Mg(2+)</name>
        <dbReference type="ChEBI" id="CHEBI:18420"/>
    </ligand>
</feature>
<dbReference type="GO" id="GO:0000139">
    <property type="term" value="C:Golgi membrane"/>
    <property type="evidence" value="ECO:0007669"/>
    <property type="project" value="UniProtKB-SubCell"/>
</dbReference>
<evidence type="ECO:0000256" key="2">
    <source>
        <dbReference type="ARBA" id="ARBA00004406"/>
    </source>
</evidence>
<keyword evidence="8 17" id="KW-0931">ER-Golgi transport</keyword>
<dbReference type="SUPFAM" id="SSF52540">
    <property type="entry name" value="P-loop containing nucleoside triphosphate hydrolases"/>
    <property type="match status" value="1"/>
</dbReference>
<evidence type="ECO:0000256" key="8">
    <source>
        <dbReference type="ARBA" id="ARBA00022892"/>
    </source>
</evidence>
<feature type="binding site" evidence="14">
    <location>
        <position position="109"/>
    </location>
    <ligand>
        <name>GTP</name>
        <dbReference type="ChEBI" id="CHEBI:37565"/>
    </ligand>
</feature>
<feature type="region of interest" description="Disordered" evidence="18">
    <location>
        <begin position="1"/>
        <end position="20"/>
    </location>
</feature>
<feature type="binding site" evidence="14">
    <location>
        <position position="203"/>
    </location>
    <ligand>
        <name>GTP</name>
        <dbReference type="ChEBI" id="CHEBI:37565"/>
    </ligand>
</feature>
<dbReference type="PANTHER" id="PTHR45684">
    <property type="entry name" value="RE74312P"/>
    <property type="match status" value="1"/>
</dbReference>
<feature type="binding site" evidence="15">
    <location>
        <begin position="203"/>
        <end position="206"/>
    </location>
    <ligand>
        <name>GTP</name>
        <dbReference type="ChEBI" id="CHEBI:37565"/>
    </ligand>
</feature>
<comment type="caution">
    <text evidence="19">The sequence shown here is derived from an EMBL/GenBank/DDBJ whole genome shotgun (WGS) entry which is preliminary data.</text>
</comment>
<evidence type="ECO:0000313" key="20">
    <source>
        <dbReference type="Proteomes" id="UP000823388"/>
    </source>
</evidence>
<feature type="binding site" evidence="14">
    <location>
        <position position="249"/>
    </location>
    <ligand>
        <name>GTP</name>
        <dbReference type="ChEBI" id="CHEBI:37565"/>
    </ligand>
</feature>
<dbReference type="AlphaFoldDB" id="A0A8T0PLX8"/>
<dbReference type="GO" id="GO:0005789">
    <property type="term" value="C:endoplasmic reticulum membrane"/>
    <property type="evidence" value="ECO:0007669"/>
    <property type="project" value="UniProtKB-SubCell"/>
</dbReference>
<evidence type="ECO:0000256" key="13">
    <source>
        <dbReference type="PIRSR" id="PIRSR606687-1"/>
    </source>
</evidence>
<evidence type="ECO:0000256" key="18">
    <source>
        <dbReference type="SAM" id="MobiDB-lite"/>
    </source>
</evidence>
<evidence type="ECO:0000313" key="19">
    <source>
        <dbReference type="EMBL" id="KAG2561599.1"/>
    </source>
</evidence>
<evidence type="ECO:0000256" key="1">
    <source>
        <dbReference type="ARBA" id="ARBA00004395"/>
    </source>
</evidence>
<protein>
    <submittedName>
        <fullName evidence="19">Uncharacterized protein</fullName>
    </submittedName>
</protein>
<dbReference type="GO" id="GO:0003924">
    <property type="term" value="F:GTPase activity"/>
    <property type="evidence" value="ECO:0007669"/>
    <property type="project" value="InterPro"/>
</dbReference>
<keyword evidence="7 17" id="KW-0256">Endoplasmic reticulum</keyword>
<feature type="binding site" evidence="14">
    <location>
        <position position="106"/>
    </location>
    <ligand>
        <name>GTP</name>
        <dbReference type="ChEBI" id="CHEBI:37565"/>
    </ligand>
</feature>
<dbReference type="SMART" id="SM00177">
    <property type="entry name" value="ARF"/>
    <property type="match status" value="1"/>
</dbReference>
<accession>A0A8T0PLX8</accession>
<dbReference type="Gene3D" id="3.40.50.300">
    <property type="entry name" value="P-loop containing nucleotide triphosphate hydrolases"/>
    <property type="match status" value="1"/>
</dbReference>
<keyword evidence="20" id="KW-1185">Reference proteome</keyword>
<gene>
    <name evidence="19" type="ORF">PVAP13_8KG090100</name>
</gene>
<keyword evidence="5 14" id="KW-0547">Nucleotide-binding</keyword>
<evidence type="ECO:0000256" key="3">
    <source>
        <dbReference type="ARBA" id="ARBA00007507"/>
    </source>
</evidence>
<dbReference type="FunFam" id="3.40.50.300:FF:000161">
    <property type="entry name" value="Small COPII coat GTPase"/>
    <property type="match status" value="1"/>
</dbReference>
<keyword evidence="4 17" id="KW-0813">Transport</keyword>
<keyword evidence="13" id="KW-0479">Metal-binding</keyword>
<proteinExistence type="inferred from homology"/>
<keyword evidence="9 17" id="KW-0653">Protein transport</keyword>
<organism evidence="19 20">
    <name type="scientific">Panicum virgatum</name>
    <name type="common">Blackwell switchgrass</name>
    <dbReference type="NCBI Taxonomy" id="38727"/>
    <lineage>
        <taxon>Eukaryota</taxon>
        <taxon>Viridiplantae</taxon>
        <taxon>Streptophyta</taxon>
        <taxon>Embryophyta</taxon>
        <taxon>Tracheophyta</taxon>
        <taxon>Spermatophyta</taxon>
        <taxon>Magnoliopsida</taxon>
        <taxon>Liliopsida</taxon>
        <taxon>Poales</taxon>
        <taxon>Poaceae</taxon>
        <taxon>PACMAD clade</taxon>
        <taxon>Panicoideae</taxon>
        <taxon>Panicodae</taxon>
        <taxon>Paniceae</taxon>
        <taxon>Panicinae</taxon>
        <taxon>Panicum</taxon>
        <taxon>Panicum sect. Hiantes</taxon>
    </lineage>
</organism>
<evidence type="ECO:0000256" key="5">
    <source>
        <dbReference type="ARBA" id="ARBA00022741"/>
    </source>
</evidence>
<dbReference type="PRINTS" id="PR00328">
    <property type="entry name" value="SAR1GTPBP"/>
</dbReference>
<keyword evidence="12" id="KW-0472">Membrane</keyword>
<feature type="binding site" evidence="14">
    <location>
        <position position="104"/>
    </location>
    <ligand>
        <name>GTP</name>
        <dbReference type="ChEBI" id="CHEBI:37565"/>
    </ligand>
</feature>
<dbReference type="InterPro" id="IPR027417">
    <property type="entry name" value="P-loop_NTPase"/>
</dbReference>
<evidence type="ECO:0000256" key="9">
    <source>
        <dbReference type="ARBA" id="ARBA00022927"/>
    </source>
</evidence>
<evidence type="ECO:0000256" key="17">
    <source>
        <dbReference type="RuleBase" id="RU003926"/>
    </source>
</evidence>
<dbReference type="PROSITE" id="PS51422">
    <property type="entry name" value="SAR1"/>
    <property type="match status" value="1"/>
</dbReference>
<dbReference type="NCBIfam" id="TIGR00231">
    <property type="entry name" value="small_GTP"/>
    <property type="match status" value="1"/>
</dbReference>
<comment type="subcellular location">
    <subcellularLocation>
        <location evidence="2">Endoplasmic reticulum membrane</location>
        <topology evidence="2">Peripheral membrane protein</topology>
    </subcellularLocation>
    <subcellularLocation>
        <location evidence="1">Golgi apparatus membrane</location>
        <topology evidence="1">Peripheral membrane protein</topology>
    </subcellularLocation>
</comment>
<evidence type="ECO:0000256" key="6">
    <source>
        <dbReference type="ARBA" id="ARBA00022801"/>
    </source>
</evidence>
<feature type="binding site" evidence="14">
    <location>
        <position position="108"/>
    </location>
    <ligand>
        <name>GTP</name>
        <dbReference type="ChEBI" id="CHEBI:37565"/>
    </ligand>
</feature>
<evidence type="ECO:0000256" key="10">
    <source>
        <dbReference type="ARBA" id="ARBA00023034"/>
    </source>
</evidence>
<evidence type="ECO:0000256" key="7">
    <source>
        <dbReference type="ARBA" id="ARBA00022824"/>
    </source>
</evidence>
<keyword evidence="10 17" id="KW-0333">Golgi apparatus</keyword>
<keyword evidence="11 15" id="KW-0342">GTP-binding</keyword>
<feature type="binding site" evidence="14">
    <location>
        <position position="206"/>
    </location>
    <ligand>
        <name>GTP</name>
        <dbReference type="ChEBI" id="CHEBI:37565"/>
    </ligand>
</feature>
<feature type="binding site" evidence="14">
    <location>
        <position position="107"/>
    </location>
    <ligand>
        <name>GTP</name>
        <dbReference type="ChEBI" id="CHEBI:37565"/>
    </ligand>
</feature>
<evidence type="ECO:0000256" key="12">
    <source>
        <dbReference type="ARBA" id="ARBA00023136"/>
    </source>
</evidence>
<feature type="binding site" evidence="14">
    <location>
        <position position="250"/>
    </location>
    <ligand>
        <name>GTP</name>
        <dbReference type="ChEBI" id="CHEBI:37565"/>
    </ligand>
</feature>
<dbReference type="GO" id="GO:0046872">
    <property type="term" value="F:metal ion binding"/>
    <property type="evidence" value="ECO:0007669"/>
    <property type="project" value="UniProtKB-KW"/>
</dbReference>
<evidence type="ECO:0000256" key="4">
    <source>
        <dbReference type="ARBA" id="ARBA00022448"/>
    </source>
</evidence>
<feature type="binding site" evidence="14">
    <location>
        <position position="204"/>
    </location>
    <ligand>
        <name>GTP</name>
        <dbReference type="ChEBI" id="CHEBI:37565"/>
    </ligand>
</feature>
<dbReference type="PROSITE" id="PS51417">
    <property type="entry name" value="ARF"/>
    <property type="match status" value="1"/>
</dbReference>
<reference evidence="19" key="1">
    <citation type="submission" date="2020-05" db="EMBL/GenBank/DDBJ databases">
        <title>WGS assembly of Panicum virgatum.</title>
        <authorList>
            <person name="Lovell J.T."/>
            <person name="Jenkins J."/>
            <person name="Shu S."/>
            <person name="Juenger T.E."/>
            <person name="Schmutz J."/>
        </authorList>
    </citation>
    <scope>NUCLEOTIDE SEQUENCE</scope>
    <source>
        <strain evidence="19">AP13</strain>
    </source>
</reference>
<feature type="binding site" evidence="15">
    <location>
        <begin position="101"/>
        <end position="108"/>
    </location>
    <ligand>
        <name>GTP</name>
        <dbReference type="ChEBI" id="CHEBI:37565"/>
    </ligand>
</feature>
<dbReference type="InterPro" id="IPR006689">
    <property type="entry name" value="Small_GTPase_ARF/SAR"/>
</dbReference>
<dbReference type="InterPro" id="IPR006687">
    <property type="entry name" value="Small_GTPase_SAR1"/>
</dbReference>
<evidence type="ECO:0000256" key="11">
    <source>
        <dbReference type="ARBA" id="ARBA00023134"/>
    </source>
</evidence>
<dbReference type="SMART" id="SM00178">
    <property type="entry name" value="SAR"/>
    <property type="match status" value="1"/>
</dbReference>
<keyword evidence="6" id="KW-0378">Hydrolase</keyword>
<dbReference type="Pfam" id="PF00025">
    <property type="entry name" value="Arf"/>
    <property type="match status" value="1"/>
</dbReference>
<evidence type="ECO:0000256" key="14">
    <source>
        <dbReference type="PIRSR" id="PIRSR606687-2"/>
    </source>
</evidence>
<evidence type="ECO:0000256" key="16">
    <source>
        <dbReference type="PIRSR" id="PIRSR606689-2"/>
    </source>
</evidence>
<feature type="binding site" evidence="16">
    <location>
        <position position="125"/>
    </location>
    <ligand>
        <name>Mg(2+)</name>
        <dbReference type="ChEBI" id="CHEBI:18420"/>
    </ligand>
</feature>
<dbReference type="InterPro" id="IPR005225">
    <property type="entry name" value="Small_GTP-bd"/>
</dbReference>
<dbReference type="EMBL" id="CM029051">
    <property type="protein sequence ID" value="KAG2561599.1"/>
    <property type="molecule type" value="Genomic_DNA"/>
</dbReference>
<keyword evidence="13" id="KW-0460">Magnesium</keyword>
<dbReference type="GO" id="GO:0016192">
    <property type="term" value="P:vesicle-mediated transport"/>
    <property type="evidence" value="ECO:0007669"/>
    <property type="project" value="UniProtKB-KW"/>
</dbReference>
<feature type="binding site" evidence="13">
    <location>
        <position position="103"/>
    </location>
    <ligand>
        <name>Mg(2+)</name>
        <dbReference type="ChEBI" id="CHEBI:18420"/>
    </ligand>
</feature>
<dbReference type="Proteomes" id="UP000823388">
    <property type="component" value="Chromosome 8K"/>
</dbReference>
<sequence length="267" mass="28746">MWGPLALGPAGSDPMSAAPTSADPVPSSICLDHGAITYISLESLSVPGQTVEHLSIDQDLSPCIAILLVSSPAMSFLVDWLFDVLASLGLWHKEAKILFLGLDNSGKTTLLHMLKDERLTQHAPTQHPTAEELRIGRINIRAFDLGGHRIARRVWRDYYASVDAVVYMVDAADGARLPESRAELGALLSDDALAGVPFLVLGNKIDVPQAAPENVLAYYLGLAGCTTGKGAVDLAGTGVRPLEVFMCSIVRKMGYGEGFRWMSQYIK</sequence>
<evidence type="ECO:0000256" key="15">
    <source>
        <dbReference type="PIRSR" id="PIRSR606689-1"/>
    </source>
</evidence>
<dbReference type="GO" id="GO:0006886">
    <property type="term" value="P:intracellular protein transport"/>
    <property type="evidence" value="ECO:0007669"/>
    <property type="project" value="InterPro"/>
</dbReference>
<dbReference type="GO" id="GO:0005525">
    <property type="term" value="F:GTP binding"/>
    <property type="evidence" value="ECO:0007669"/>
    <property type="project" value="UniProtKB-KW"/>
</dbReference>